<dbReference type="GO" id="GO:0008237">
    <property type="term" value="F:metallopeptidase activity"/>
    <property type="evidence" value="ECO:0007669"/>
    <property type="project" value="UniProtKB-KW"/>
</dbReference>
<evidence type="ECO:0000256" key="4">
    <source>
        <dbReference type="ARBA" id="ARBA00022729"/>
    </source>
</evidence>
<dbReference type="Gene3D" id="2.60.40.680">
    <property type="match status" value="1"/>
</dbReference>
<dbReference type="PANTHER" id="PTHR47466:SF1">
    <property type="entry name" value="METALLOPROTEASE MEP1 (AFU_ORTHOLOGUE AFUA_1G07730)-RELATED"/>
    <property type="match status" value="1"/>
</dbReference>
<feature type="region of interest" description="Disordered" evidence="9">
    <location>
        <begin position="315"/>
        <end position="353"/>
    </location>
</feature>
<proteinExistence type="inferred from homology"/>
<dbReference type="STRING" id="478744.SAMN05444359_11818"/>
<dbReference type="InParanoid" id="A0A1H9JPW5"/>
<evidence type="ECO:0000256" key="10">
    <source>
        <dbReference type="SAM" id="SignalP"/>
    </source>
</evidence>
<dbReference type="RefSeq" id="WP_139211908.1">
    <property type="nucleotide sequence ID" value="NZ_FOFB01000018.1"/>
</dbReference>
<name>A0A1H9JPW5_9BACT</name>
<evidence type="ECO:0000256" key="7">
    <source>
        <dbReference type="ARBA" id="ARBA00023049"/>
    </source>
</evidence>
<keyword evidence="5" id="KW-0378">Hydrolase</keyword>
<dbReference type="InterPro" id="IPR036439">
    <property type="entry name" value="Dockerin_dom_sf"/>
</dbReference>
<dbReference type="Gene3D" id="3.40.390.10">
    <property type="entry name" value="Collagenase (Catalytic Domain)"/>
    <property type="match status" value="1"/>
</dbReference>
<keyword evidence="4 10" id="KW-0732">Signal</keyword>
<reference evidence="13" key="1">
    <citation type="submission" date="2016-10" db="EMBL/GenBank/DDBJ databases">
        <authorList>
            <person name="Varghese N."/>
            <person name="Submissions S."/>
        </authorList>
    </citation>
    <scope>NUCLEOTIDE SEQUENCE [LARGE SCALE GENOMIC DNA]</scope>
    <source>
        <strain evidence="13">DSM 24740</strain>
    </source>
</reference>
<sequence>MRFLPFCARPFWLRSSLMLLLVGAFALGLQAQQPSTIIDFENFEGTLTTSPELDALGVSFGTPSPTLTGLPTTTEGRLGPVTVFQRDGAPSGRNVAANCSGGIGCEFPSDAIVMEFNEPTNGIRFAAMGFSDADIILVYGYDADGRTELLLRAPVTTRWQVIEAPGALGYVIDLDSGSAARTFFIDDVEYLPGQPGRGFECGTGDLLLERLQQDPPFIREYDRIRQLTAEYLEGLQAADELGFGGEVITIPVVVHVVYNNSTDNISDAQIESQIDALNEVFRAANADVSTVPGVFAPQVADLRIQFALAQRDPDCEPTNGITRTSTSTTSFGRNPGSSVATERNPVKFTSSGGRNGWPSDEYLNIWTCDLSGTLLGYASWPADLAARPAEDGLVMDHTAFGTNGTASAPFDLGRVLAHEIGHWLNLRHIWGDDQGTADICGGSDEVDDTPNQGLSNSGCPSFPSSSCDNAPNGDMFMNYMDYVDNDCMTMFTVGQHVRAAAALFTVRGSLIGSEGHLPPPETPATPDLWSADTYDDVGDEPNATTEGLYHSADIWVRPTNDGLTNQEHVNPVYQPDGSPNYVYVRVRNRGCSGSQSGNVNLYWAKASSGLSWPSPWDGSVTTPALMGSSIGASPVTVDGGEFTILEFPWVVPNPVDYASFGADRSHFCLLSRIEDADGMTFPETASLWNNVKNNNNIVWKNISVGEAAEGDGGSFNQVIVANYGAEEYRADLRFTLPQDAVRSPFRFGRIVVQMGELYDIWQQNNGQSEGVEDIGNGFVEIFNDGAALIGIPLRPGDLFPVNVIFIPFGQGQINTVHRLNMTQVDSRTLEPIGGNQFWWRTFAEGIRFPDPVDTGGDNTPPVFVDCPEAVPTNCEFPLTVRVDMSNVPKPDDFLGNFTAVLRYDPTVMEYVGDAQILSGFTGFVNPTAGAIIFNGADTEGRSGDVPVFSANFRALGAPGTNVNPVLDLRTLVSARTFTDLTESASVFNCGFSIQEEQLLGDVNGDGRINSTDAALVLAFAVGNPIPPVAQERIDAGFGNVDGNRRTNARDALIILTYDVGLPVDFAIGEPVCPTAATDGLLSETIATPRSSLNAPLEIGLEKEDGTYLLPLTLDLAGTGERLGSYQLTASWDATRYRFVELVASDDPGFAGPNVNLSETSQGHLLLAHANPMGGPDRLMLTAIRLEALTDDGASPQLDLRIEDLTAAGSFRSIIPDVTQVEATTSAGDLIGTAFDLRVVPNPFRGASTFTLQLTEAETVAVDIYDSRGRLVTHLLDGARGAGTHTLQWQPAATQSAGVYLLRARVGNQVVTKRLVLLR</sequence>
<accession>A0A1H9JPW5</accession>
<dbReference type="Gene3D" id="1.10.1330.10">
    <property type="entry name" value="Dockerin domain"/>
    <property type="match status" value="1"/>
</dbReference>
<feature type="compositionally biased region" description="Polar residues" evidence="9">
    <location>
        <begin position="331"/>
        <end position="352"/>
    </location>
</feature>
<dbReference type="InterPro" id="IPR002105">
    <property type="entry name" value="Dockerin_1_rpt"/>
</dbReference>
<dbReference type="CDD" id="cd14256">
    <property type="entry name" value="Dockerin_I"/>
    <property type="match status" value="1"/>
</dbReference>
<keyword evidence="8" id="KW-1015">Disulfide bond</keyword>
<dbReference type="OrthoDB" id="6278496at2"/>
<dbReference type="EMBL" id="FOFB01000018">
    <property type="protein sequence ID" value="SEQ88892.1"/>
    <property type="molecule type" value="Genomic_DNA"/>
</dbReference>
<keyword evidence="13" id="KW-1185">Reference proteome</keyword>
<feature type="signal peptide" evidence="10">
    <location>
        <begin position="1"/>
        <end position="31"/>
    </location>
</feature>
<dbReference type="Pfam" id="PF05572">
    <property type="entry name" value="Peptidase_M43"/>
    <property type="match status" value="1"/>
</dbReference>
<evidence type="ECO:0000259" key="11">
    <source>
        <dbReference type="PROSITE" id="PS51766"/>
    </source>
</evidence>
<keyword evidence="3" id="KW-0479">Metal-binding</keyword>
<evidence type="ECO:0000256" key="5">
    <source>
        <dbReference type="ARBA" id="ARBA00022801"/>
    </source>
</evidence>
<keyword evidence="7" id="KW-0482">Metalloprotease</keyword>
<dbReference type="NCBIfam" id="TIGR04183">
    <property type="entry name" value="Por_Secre_tail"/>
    <property type="match status" value="1"/>
</dbReference>
<feature type="compositionally biased region" description="Low complexity" evidence="9">
    <location>
        <begin position="455"/>
        <end position="464"/>
    </location>
</feature>
<dbReference type="PANTHER" id="PTHR47466">
    <property type="match status" value="1"/>
</dbReference>
<evidence type="ECO:0000256" key="2">
    <source>
        <dbReference type="ARBA" id="ARBA00022670"/>
    </source>
</evidence>
<evidence type="ECO:0000256" key="6">
    <source>
        <dbReference type="ARBA" id="ARBA00022833"/>
    </source>
</evidence>
<feature type="chain" id="PRO_5011491915" evidence="10">
    <location>
        <begin position="32"/>
        <end position="1318"/>
    </location>
</feature>
<organism evidence="12 13">
    <name type="scientific">Neolewinella agarilytica</name>
    <dbReference type="NCBI Taxonomy" id="478744"/>
    <lineage>
        <taxon>Bacteria</taxon>
        <taxon>Pseudomonadati</taxon>
        <taxon>Bacteroidota</taxon>
        <taxon>Saprospiria</taxon>
        <taxon>Saprospirales</taxon>
        <taxon>Lewinellaceae</taxon>
        <taxon>Neolewinella</taxon>
    </lineage>
</organism>
<feature type="domain" description="Dockerin" evidence="11">
    <location>
        <begin position="995"/>
        <end position="1063"/>
    </location>
</feature>
<dbReference type="GO" id="GO:0006508">
    <property type="term" value="P:proteolysis"/>
    <property type="evidence" value="ECO:0007669"/>
    <property type="project" value="UniProtKB-KW"/>
</dbReference>
<evidence type="ECO:0000256" key="1">
    <source>
        <dbReference type="ARBA" id="ARBA00008721"/>
    </source>
</evidence>
<dbReference type="GO" id="GO:0004553">
    <property type="term" value="F:hydrolase activity, hydrolyzing O-glycosyl compounds"/>
    <property type="evidence" value="ECO:0007669"/>
    <property type="project" value="InterPro"/>
</dbReference>
<dbReference type="PROSITE" id="PS51766">
    <property type="entry name" value="DOCKERIN"/>
    <property type="match status" value="1"/>
</dbReference>
<dbReference type="GO" id="GO:0046872">
    <property type="term" value="F:metal ion binding"/>
    <property type="evidence" value="ECO:0007669"/>
    <property type="project" value="UniProtKB-KW"/>
</dbReference>
<evidence type="ECO:0000256" key="8">
    <source>
        <dbReference type="ARBA" id="ARBA00023157"/>
    </source>
</evidence>
<dbReference type="SUPFAM" id="SSF63446">
    <property type="entry name" value="Type I dockerin domain"/>
    <property type="match status" value="1"/>
</dbReference>
<dbReference type="SUPFAM" id="SSF55486">
    <property type="entry name" value="Metalloproteases ('zincins'), catalytic domain"/>
    <property type="match status" value="1"/>
</dbReference>
<evidence type="ECO:0000313" key="12">
    <source>
        <dbReference type="EMBL" id="SEQ88892.1"/>
    </source>
</evidence>
<protein>
    <submittedName>
        <fullName evidence="12">Por secretion system C-terminal sorting domain-containing protein</fullName>
    </submittedName>
</protein>
<dbReference type="InterPro" id="IPR016134">
    <property type="entry name" value="Dockerin_dom"/>
</dbReference>
<keyword evidence="2" id="KW-0645">Protease</keyword>
<dbReference type="Gene3D" id="2.60.40.4070">
    <property type="match status" value="1"/>
</dbReference>
<dbReference type="InterPro" id="IPR008754">
    <property type="entry name" value="Peptidase_M43"/>
</dbReference>
<dbReference type="InterPro" id="IPR026444">
    <property type="entry name" value="Secre_tail"/>
</dbReference>
<dbReference type="InterPro" id="IPR024079">
    <property type="entry name" value="MetalloPept_cat_dom_sf"/>
</dbReference>
<comment type="similarity">
    <text evidence="1">Belongs to the peptidase M43B family.</text>
</comment>
<evidence type="ECO:0000313" key="13">
    <source>
        <dbReference type="Proteomes" id="UP000199021"/>
    </source>
</evidence>
<gene>
    <name evidence="12" type="ORF">SAMN05444359_11818</name>
</gene>
<evidence type="ECO:0000256" key="3">
    <source>
        <dbReference type="ARBA" id="ARBA00022723"/>
    </source>
</evidence>
<dbReference type="Pfam" id="PF00404">
    <property type="entry name" value="Dockerin_1"/>
    <property type="match status" value="1"/>
</dbReference>
<keyword evidence="6" id="KW-0862">Zinc</keyword>
<evidence type="ECO:0000256" key="9">
    <source>
        <dbReference type="SAM" id="MobiDB-lite"/>
    </source>
</evidence>
<dbReference type="GO" id="GO:0000272">
    <property type="term" value="P:polysaccharide catabolic process"/>
    <property type="evidence" value="ECO:0007669"/>
    <property type="project" value="InterPro"/>
</dbReference>
<feature type="region of interest" description="Disordered" evidence="9">
    <location>
        <begin position="443"/>
        <end position="464"/>
    </location>
</feature>
<dbReference type="Proteomes" id="UP000199021">
    <property type="component" value="Unassembled WGS sequence"/>
</dbReference>
<dbReference type="CDD" id="cd04275">
    <property type="entry name" value="ZnMc_pappalysin_like"/>
    <property type="match status" value="1"/>
</dbReference>